<gene>
    <name evidence="1" type="ORF">Golax_023214</name>
</gene>
<organism evidence="1 2">
    <name type="scientific">Gossypium laxum</name>
    <dbReference type="NCBI Taxonomy" id="34288"/>
    <lineage>
        <taxon>Eukaryota</taxon>
        <taxon>Viridiplantae</taxon>
        <taxon>Streptophyta</taxon>
        <taxon>Embryophyta</taxon>
        <taxon>Tracheophyta</taxon>
        <taxon>Spermatophyta</taxon>
        <taxon>Magnoliopsida</taxon>
        <taxon>eudicotyledons</taxon>
        <taxon>Gunneridae</taxon>
        <taxon>Pentapetalae</taxon>
        <taxon>rosids</taxon>
        <taxon>malvids</taxon>
        <taxon>Malvales</taxon>
        <taxon>Malvaceae</taxon>
        <taxon>Malvoideae</taxon>
        <taxon>Gossypium</taxon>
    </lineage>
</organism>
<proteinExistence type="predicted"/>
<dbReference type="EMBL" id="JABEZV010000048">
    <property type="protein sequence ID" value="MBA0728900.1"/>
    <property type="molecule type" value="Genomic_DNA"/>
</dbReference>
<reference evidence="1 2" key="1">
    <citation type="journal article" date="2019" name="Genome Biol. Evol.">
        <title>Insights into the evolution of the New World diploid cottons (Gossypium, subgenus Houzingenia) based on genome sequencing.</title>
        <authorList>
            <person name="Grover C.E."/>
            <person name="Arick M.A. 2nd"/>
            <person name="Thrash A."/>
            <person name="Conover J.L."/>
            <person name="Sanders W.S."/>
            <person name="Peterson D.G."/>
            <person name="Frelichowski J.E."/>
            <person name="Scheffler J.A."/>
            <person name="Scheffler B.E."/>
            <person name="Wendel J.F."/>
        </authorList>
    </citation>
    <scope>NUCLEOTIDE SEQUENCE [LARGE SCALE GENOMIC DNA]</scope>
    <source>
        <strain evidence="1">4</strain>
        <tissue evidence="1">Leaf</tissue>
    </source>
</reference>
<protein>
    <submittedName>
        <fullName evidence="1">Uncharacterized protein</fullName>
    </submittedName>
</protein>
<name>A0A7J9AY07_9ROSI</name>
<dbReference type="Proteomes" id="UP000593574">
    <property type="component" value="Unassembled WGS sequence"/>
</dbReference>
<sequence>MNVEDANTNVELSKFQLKEMTQSIVHITTNVFVITLKSTLVYV</sequence>
<keyword evidence="2" id="KW-1185">Reference proteome</keyword>
<evidence type="ECO:0000313" key="1">
    <source>
        <dbReference type="EMBL" id="MBA0728900.1"/>
    </source>
</evidence>
<evidence type="ECO:0000313" key="2">
    <source>
        <dbReference type="Proteomes" id="UP000593574"/>
    </source>
</evidence>
<comment type="caution">
    <text evidence="1">The sequence shown here is derived from an EMBL/GenBank/DDBJ whole genome shotgun (WGS) entry which is preliminary data.</text>
</comment>
<dbReference type="AlphaFoldDB" id="A0A7J9AY07"/>
<accession>A0A7J9AY07</accession>